<feature type="transmembrane region" description="Helical" evidence="7">
    <location>
        <begin position="270"/>
        <end position="290"/>
    </location>
</feature>
<comment type="caution">
    <text evidence="9">The sequence shown here is derived from an EMBL/GenBank/DDBJ whole genome shotgun (WGS) entry which is preliminary data.</text>
</comment>
<evidence type="ECO:0000256" key="7">
    <source>
        <dbReference type="RuleBase" id="RU363032"/>
    </source>
</evidence>
<evidence type="ECO:0000256" key="5">
    <source>
        <dbReference type="ARBA" id="ARBA00022989"/>
    </source>
</evidence>
<evidence type="ECO:0000313" key="9">
    <source>
        <dbReference type="EMBL" id="MDI4647186.1"/>
    </source>
</evidence>
<keyword evidence="2 7" id="KW-0813">Transport</keyword>
<dbReference type="InterPro" id="IPR051393">
    <property type="entry name" value="ABC_transporter_permease"/>
</dbReference>
<dbReference type="PANTHER" id="PTHR30193">
    <property type="entry name" value="ABC TRANSPORTER PERMEASE PROTEIN"/>
    <property type="match status" value="1"/>
</dbReference>
<keyword evidence="6 7" id="KW-0472">Membrane</keyword>
<feature type="transmembrane region" description="Helical" evidence="7">
    <location>
        <begin position="161"/>
        <end position="187"/>
    </location>
</feature>
<evidence type="ECO:0000256" key="6">
    <source>
        <dbReference type="ARBA" id="ARBA00023136"/>
    </source>
</evidence>
<dbReference type="PANTHER" id="PTHR30193:SF44">
    <property type="entry name" value="LACTOSE TRANSPORT SYSTEM PERMEASE PROTEIN LACF"/>
    <property type="match status" value="1"/>
</dbReference>
<feature type="transmembrane region" description="Helical" evidence="7">
    <location>
        <begin position="208"/>
        <end position="229"/>
    </location>
</feature>
<dbReference type="InterPro" id="IPR000515">
    <property type="entry name" value="MetI-like"/>
</dbReference>
<protein>
    <submittedName>
        <fullName evidence="9">ABC transporter permease subunit</fullName>
    </submittedName>
</protein>
<comment type="subcellular location">
    <subcellularLocation>
        <location evidence="1 7">Cell membrane</location>
        <topology evidence="1 7">Multi-pass membrane protein</topology>
    </subcellularLocation>
</comment>
<evidence type="ECO:0000256" key="3">
    <source>
        <dbReference type="ARBA" id="ARBA00022475"/>
    </source>
</evidence>
<reference evidence="9" key="1">
    <citation type="submission" date="2023-04" db="EMBL/GenBank/DDBJ databases">
        <title>Comparative genomic analysis of Cohnella hashimotonis sp. nov., isolated from the International Space Station.</title>
        <authorList>
            <person name="Venkateswaran K."/>
            <person name="Simpson A."/>
        </authorList>
    </citation>
    <scope>NUCLEOTIDE SEQUENCE</scope>
    <source>
        <strain evidence="9">F6_2S_P_1</strain>
    </source>
</reference>
<evidence type="ECO:0000256" key="4">
    <source>
        <dbReference type="ARBA" id="ARBA00022692"/>
    </source>
</evidence>
<feature type="transmembrane region" description="Helical" evidence="7">
    <location>
        <begin position="110"/>
        <end position="133"/>
    </location>
</feature>
<dbReference type="Proteomes" id="UP001161691">
    <property type="component" value="Unassembled WGS sequence"/>
</dbReference>
<gene>
    <name evidence="9" type="ORF">KB449_19580</name>
</gene>
<evidence type="ECO:0000313" key="10">
    <source>
        <dbReference type="Proteomes" id="UP001161691"/>
    </source>
</evidence>
<organism evidence="9 10">
    <name type="scientific">Cohnella hashimotonis</name>
    <dbReference type="NCBI Taxonomy" id="2826895"/>
    <lineage>
        <taxon>Bacteria</taxon>
        <taxon>Bacillati</taxon>
        <taxon>Bacillota</taxon>
        <taxon>Bacilli</taxon>
        <taxon>Bacillales</taxon>
        <taxon>Paenibacillaceae</taxon>
        <taxon>Cohnella</taxon>
    </lineage>
</organism>
<feature type="transmembrane region" description="Helical" evidence="7">
    <location>
        <begin position="12"/>
        <end position="31"/>
    </location>
</feature>
<dbReference type="PROSITE" id="PS50928">
    <property type="entry name" value="ABC_TM1"/>
    <property type="match status" value="1"/>
</dbReference>
<feature type="domain" description="ABC transmembrane type-1" evidence="8">
    <location>
        <begin position="73"/>
        <end position="291"/>
    </location>
</feature>
<comment type="similarity">
    <text evidence="7">Belongs to the binding-protein-dependent transport system permease family.</text>
</comment>
<accession>A0ABT6TK26</accession>
<name>A0ABT6TK26_9BACL</name>
<dbReference type="EMBL" id="JAGRPV010000001">
    <property type="protein sequence ID" value="MDI4647186.1"/>
    <property type="molecule type" value="Genomic_DNA"/>
</dbReference>
<dbReference type="Pfam" id="PF00528">
    <property type="entry name" value="BPD_transp_1"/>
    <property type="match status" value="1"/>
</dbReference>
<keyword evidence="3" id="KW-1003">Cell membrane</keyword>
<evidence type="ECO:0000256" key="2">
    <source>
        <dbReference type="ARBA" id="ARBA00022448"/>
    </source>
</evidence>
<feature type="transmembrane region" description="Helical" evidence="7">
    <location>
        <begin position="77"/>
        <end position="98"/>
    </location>
</feature>
<dbReference type="Gene3D" id="1.10.3720.10">
    <property type="entry name" value="MetI-like"/>
    <property type="match status" value="1"/>
</dbReference>
<evidence type="ECO:0000256" key="1">
    <source>
        <dbReference type="ARBA" id="ARBA00004651"/>
    </source>
</evidence>
<dbReference type="SUPFAM" id="SSF161098">
    <property type="entry name" value="MetI-like"/>
    <property type="match status" value="1"/>
</dbReference>
<sequence length="305" mass="34806">MHARWKLFWKYRYLTLMIVPALAVLVLNNYLPMFGVFIAFKNINYIDGIWRSPWVGFDNFEFLFTSGSIWRIARNTVSYSLVFMIVNLLVSVAIAVAINEIRNRWLAKTYQTFLIMPYFLSMVVVSYLVYGFLNPEKGLLNHTIVEWLGKSHVFWYSETAYWPYILTIVSAWKGVGIGAVIYIAAIAGIDPEYYEAAVIDGASKWRQIFHITLPTIRPVIIIITILNMGHVFNSDFGLFYQVPMNSGPLYPVTDTVDTYVYRALKELNDIGMSSAAALVQSVLGFALVLLTNASVRKIDKDQALF</sequence>
<dbReference type="CDD" id="cd06261">
    <property type="entry name" value="TM_PBP2"/>
    <property type="match status" value="1"/>
</dbReference>
<keyword evidence="10" id="KW-1185">Reference proteome</keyword>
<keyword evidence="4 7" id="KW-0812">Transmembrane</keyword>
<dbReference type="InterPro" id="IPR035906">
    <property type="entry name" value="MetI-like_sf"/>
</dbReference>
<evidence type="ECO:0000259" key="8">
    <source>
        <dbReference type="PROSITE" id="PS50928"/>
    </source>
</evidence>
<keyword evidence="5 7" id="KW-1133">Transmembrane helix</keyword>
<proteinExistence type="inferred from homology"/>